<proteinExistence type="predicted"/>
<dbReference type="AlphaFoldDB" id="A0A239A6L5"/>
<evidence type="ECO:0000313" key="2">
    <source>
        <dbReference type="Proteomes" id="UP000198304"/>
    </source>
</evidence>
<dbReference type="Proteomes" id="UP000198304">
    <property type="component" value="Unassembled WGS sequence"/>
</dbReference>
<name>A0A239A6L5_9FIRM</name>
<sequence length="29" mass="3474">MKSMVFVGTVKELREYLNQWKKTSSKNIK</sequence>
<accession>A0A239A6L5</accession>
<evidence type="ECO:0000313" key="1">
    <source>
        <dbReference type="EMBL" id="SNR91306.1"/>
    </source>
</evidence>
<keyword evidence="2" id="KW-1185">Reference proteome</keyword>
<reference evidence="1 2" key="1">
    <citation type="submission" date="2017-06" db="EMBL/GenBank/DDBJ databases">
        <authorList>
            <person name="Kim H.J."/>
            <person name="Triplett B.A."/>
        </authorList>
    </citation>
    <scope>NUCLEOTIDE SEQUENCE [LARGE SCALE GENOMIC DNA]</scope>
    <source>
        <strain evidence="1 2">SCA</strain>
    </source>
</reference>
<dbReference type="EMBL" id="FZOJ01000001">
    <property type="protein sequence ID" value="SNR91306.1"/>
    <property type="molecule type" value="Genomic_DNA"/>
</dbReference>
<gene>
    <name evidence="1" type="ORF">SAMN05446037_1001380</name>
</gene>
<organism evidence="1 2">
    <name type="scientific">Anaerovirgula multivorans</name>
    <dbReference type="NCBI Taxonomy" id="312168"/>
    <lineage>
        <taxon>Bacteria</taxon>
        <taxon>Bacillati</taxon>
        <taxon>Bacillota</taxon>
        <taxon>Clostridia</taxon>
        <taxon>Peptostreptococcales</taxon>
        <taxon>Natronincolaceae</taxon>
        <taxon>Anaerovirgula</taxon>
    </lineage>
</organism>
<protein>
    <submittedName>
        <fullName evidence="1">Uncharacterized protein</fullName>
    </submittedName>
</protein>